<dbReference type="GO" id="GO:0005739">
    <property type="term" value="C:mitochondrion"/>
    <property type="evidence" value="ECO:0007669"/>
    <property type="project" value="TreeGrafter"/>
</dbReference>
<dbReference type="Gene3D" id="3.40.50.10540">
    <property type="entry name" value="Crotonobetainyl-coa:carnitine coa-transferase, domain 1"/>
    <property type="match status" value="1"/>
</dbReference>
<proteinExistence type="inferred from homology"/>
<dbReference type="InterPro" id="IPR023606">
    <property type="entry name" value="CoA-Trfase_III_dom_1_sf"/>
</dbReference>
<dbReference type="SUPFAM" id="SSF89796">
    <property type="entry name" value="CoA-transferase family III (CaiB/BaiF)"/>
    <property type="match status" value="1"/>
</dbReference>
<evidence type="ECO:0000313" key="4">
    <source>
        <dbReference type="Proteomes" id="UP001345827"/>
    </source>
</evidence>
<evidence type="ECO:0000313" key="3">
    <source>
        <dbReference type="EMBL" id="KAK5528716.1"/>
    </source>
</evidence>
<sequence>MTRPVIQLRRVVWSPIQGTKSGNTSISRQSRRFQSTATATATEPGQNNTLPLTGLKVLDLSRVLAGPFCTQILADYGAEVIKVEQPGIGDETRQWRTSGEAQKWRPEHKYMSLYFAAVNRNKRSVTVNLKEPKGVEIVKALARQSDVVVNNFIPGKMEQLGLSYEELRKENNGIIYASCSGYGASGPSRDRAGYDAIALAEAGLLHITGDEKGGPTKPGVAMADMCTGLYMHGAILAALNQRHSTGLGCKIEGSLFESSLSLLINVGLAALNLDLDKEPAKRRRGKRFGLGHPNLVPYGAFKTKDGMLFVAANNNRQWTGFCQRMGIEGLGDDRRFSTNDGRVENREEINSILQEKFAEKTQNEWLAVFEGSGLPYGSINDVVDALEHPQAEARNMVIDVEQFEAARDGMLKLIGPAMKFEGVSMNVRLKPPLLGQHTEEVLGGLGYPASEIDKLRKSGVVEWLDMHRTKSNHKSCRDNVEINVIKNHRIVEIPEI</sequence>
<evidence type="ECO:0000256" key="2">
    <source>
        <dbReference type="ARBA" id="ARBA00022679"/>
    </source>
</evidence>
<name>A0AAV9PT04_9PEZI</name>
<dbReference type="Pfam" id="PF02515">
    <property type="entry name" value="CoA_transf_3"/>
    <property type="match status" value="1"/>
</dbReference>
<gene>
    <name evidence="3" type="ORF">LTR25_010329</name>
</gene>
<dbReference type="PANTHER" id="PTHR48207:SF3">
    <property type="entry name" value="SUCCINATE--HYDROXYMETHYLGLUTARATE COA-TRANSFERASE"/>
    <property type="match status" value="1"/>
</dbReference>
<reference evidence="3 4" key="1">
    <citation type="submission" date="2023-06" db="EMBL/GenBank/DDBJ databases">
        <title>Black Yeasts Isolated from many extreme environments.</title>
        <authorList>
            <person name="Coleine C."/>
            <person name="Stajich J.E."/>
            <person name="Selbmann L."/>
        </authorList>
    </citation>
    <scope>NUCLEOTIDE SEQUENCE [LARGE SCALE GENOMIC DNA]</scope>
    <source>
        <strain evidence="3 4">CCFEE 5887</strain>
    </source>
</reference>
<keyword evidence="2" id="KW-0808">Transferase</keyword>
<keyword evidence="4" id="KW-1185">Reference proteome</keyword>
<dbReference type="Gene3D" id="3.30.1540.10">
    <property type="entry name" value="formyl-coa transferase, domain 3"/>
    <property type="match status" value="1"/>
</dbReference>
<comment type="caution">
    <text evidence="3">The sequence shown here is derived from an EMBL/GenBank/DDBJ whole genome shotgun (WGS) entry which is preliminary data.</text>
</comment>
<accession>A0AAV9PT04</accession>
<organism evidence="3 4">
    <name type="scientific">Vermiconidia calcicola</name>
    <dbReference type="NCBI Taxonomy" id="1690605"/>
    <lineage>
        <taxon>Eukaryota</taxon>
        <taxon>Fungi</taxon>
        <taxon>Dikarya</taxon>
        <taxon>Ascomycota</taxon>
        <taxon>Pezizomycotina</taxon>
        <taxon>Dothideomycetes</taxon>
        <taxon>Dothideomycetidae</taxon>
        <taxon>Mycosphaerellales</taxon>
        <taxon>Extremaceae</taxon>
        <taxon>Vermiconidia</taxon>
    </lineage>
</organism>
<evidence type="ECO:0000256" key="1">
    <source>
        <dbReference type="ARBA" id="ARBA00008383"/>
    </source>
</evidence>
<dbReference type="PANTHER" id="PTHR48207">
    <property type="entry name" value="SUCCINATE--HYDROXYMETHYLGLUTARATE COA-TRANSFERASE"/>
    <property type="match status" value="1"/>
</dbReference>
<protein>
    <submittedName>
        <fullName evidence="3">Uncharacterized protein</fullName>
    </submittedName>
</protein>
<dbReference type="InterPro" id="IPR003673">
    <property type="entry name" value="CoA-Trfase_fam_III"/>
</dbReference>
<dbReference type="InterPro" id="IPR050483">
    <property type="entry name" value="CoA-transferase_III_domain"/>
</dbReference>
<dbReference type="GO" id="GO:0047369">
    <property type="term" value="F:succinate-hydroxymethylglutarate CoA-transferase activity"/>
    <property type="evidence" value="ECO:0007669"/>
    <property type="project" value="TreeGrafter"/>
</dbReference>
<comment type="similarity">
    <text evidence="1">Belongs to the CoA-transferase III family.</text>
</comment>
<dbReference type="Proteomes" id="UP001345827">
    <property type="component" value="Unassembled WGS sequence"/>
</dbReference>
<dbReference type="AlphaFoldDB" id="A0AAV9PT04"/>
<dbReference type="InterPro" id="IPR044855">
    <property type="entry name" value="CoA-Trfase_III_dom3_sf"/>
</dbReference>
<dbReference type="EMBL" id="JAXLQG010000025">
    <property type="protein sequence ID" value="KAK5528716.1"/>
    <property type="molecule type" value="Genomic_DNA"/>
</dbReference>